<feature type="compositionally biased region" description="Polar residues" evidence="1">
    <location>
        <begin position="668"/>
        <end position="677"/>
    </location>
</feature>
<proteinExistence type="predicted"/>
<feature type="compositionally biased region" description="Basic residues" evidence="1">
    <location>
        <begin position="679"/>
        <end position="691"/>
    </location>
</feature>
<feature type="compositionally biased region" description="Acidic residues" evidence="1">
    <location>
        <begin position="1245"/>
        <end position="1254"/>
    </location>
</feature>
<feature type="region of interest" description="Disordered" evidence="1">
    <location>
        <begin position="379"/>
        <end position="415"/>
    </location>
</feature>
<protein>
    <recommendedName>
        <fullName evidence="4">Calponin-homology (CH) domain-containing protein</fullName>
    </recommendedName>
</protein>
<dbReference type="OrthoDB" id="193553at2759"/>
<feature type="compositionally biased region" description="Basic and acidic residues" evidence="1">
    <location>
        <begin position="712"/>
        <end position="731"/>
    </location>
</feature>
<dbReference type="SUPFAM" id="SSF47576">
    <property type="entry name" value="Calponin-homology domain, CH-domain"/>
    <property type="match status" value="1"/>
</dbReference>
<evidence type="ECO:0008006" key="4">
    <source>
        <dbReference type="Google" id="ProtNLM"/>
    </source>
</evidence>
<feature type="region of interest" description="Disordered" evidence="1">
    <location>
        <begin position="427"/>
        <end position="456"/>
    </location>
</feature>
<organism evidence="2 3">
    <name type="scientific">Triparma strigata</name>
    <dbReference type="NCBI Taxonomy" id="1606541"/>
    <lineage>
        <taxon>Eukaryota</taxon>
        <taxon>Sar</taxon>
        <taxon>Stramenopiles</taxon>
        <taxon>Ochrophyta</taxon>
        <taxon>Bolidophyceae</taxon>
        <taxon>Parmales</taxon>
        <taxon>Triparmaceae</taxon>
        <taxon>Triparma</taxon>
    </lineage>
</organism>
<feature type="compositionally biased region" description="Basic and acidic residues" evidence="1">
    <location>
        <begin position="398"/>
        <end position="415"/>
    </location>
</feature>
<keyword evidence="3" id="KW-1185">Reference proteome</keyword>
<feature type="region of interest" description="Disordered" evidence="1">
    <location>
        <begin position="1185"/>
        <end position="1266"/>
    </location>
</feature>
<accession>A0A9W7AM44</accession>
<dbReference type="InterPro" id="IPR036872">
    <property type="entry name" value="CH_dom_sf"/>
</dbReference>
<sequence length="1392" mass="154675">MSPSLLALKQWVYSNLSYISDHPDYHQLANSTMRATSLKSLPAYNPHLPEEAALRCSVMALSRYLCNDKFPGWGEMGKYNFCQMVKERDVKSVSILLLALKSACEKNKNFDTGSRGNNRGTAAMTTAVIEHHSRQDDHSSRDDHHEHIYDHDHDHGHHHLHNPHHEHSSQPPKPNAAFHAKPHPYIGDGEEVAKKNTKHEGSVLREFHKASGKLVLPSKNPKKPKRSTGVTWSQESHISRPSLPIGSSGAMESFDQHMQPPSPRPVHGRTKEGYLTTGGMQDPDYIVNVPEQASPNHRNSRAPGYKASIEKSKAMYFNVDAGVFGPSKKHFHGFRVKNGVLYEGGVEDDEEFDDSRKKDVYGWILGLGVRVEPEILGLEGSGEANSGDSDRIVAQGDLGHDHQHDHSHEGGHHVSHEYSGRITANHYHSTSGANKEPPADPMVNKHFKNKRGSGGTVAAIRAAKKGVRGRGIKTIDYSLANPLQNGVFLSSLAAGVIMAKNGPRAARGLKVIEPTKMPNKKPMFLLPGTFLSPKTRAQAMRNVASALQTWIKDEVVDGQSLFKGSHIVEGDGGAVWGLLFCLYDAYKGLGDRKKFARKLKAEEEARDAKAQSLATKLAEDPERGRAVSRTVDKGTIGTRKSRSPSPSRRSKSNNSQGERNSPEDEGTSRTSFTSQRKPSPIRKRSPTRTRIQHPQYPRYLPGEDYQLPPSPTKKEAQSAPKKERETSKKKVGKEIDATATFDRADLYKLNKVAAPALPLYEPPTFNDLNSTNIRFKTVPICSKQQHAHVQLWLHGLGMNAYTEEDTSKHKMLTDKFRNGVLLCDVVCLVEPELSKRISLGARVLRITNNVDEARFNICAALDVLRHSHYRITPRLANDPDSILAGDTNVIFGLLWEVGQVYPKTVGFSLTQNQWFKMASRNGWLQYTPLERLVLSKCLVNWMVDLGVMLMLGLHDRSKALEHDIMYPNDYTITRDAKTGRMSEQHFPSLFELRESLFDGSILCAICQTVMTGVRKDGLKGWINAPKTRSVKLKNMSKVVTALKGWVNAERGVSISCRWLFAGVEDQLVDGNWAAMLGLLEDLLRCVDGMMPRKVVQKFVETPYYGKYAAVYQNTYDDLKLIQKECNCEEKKEQGADAVFEQRSMVDAGTASDLMPLLRIGEVKKVYPKEIVPEDSARAGGLGFTRKVVDGKSNDGPSGEGNDLGPNGVGQLDVPPEPKKLPTPRKPKTPVKEEVVEVRPPTPPPVEEEAEEEAVTEQPVESPFPEPTRADVYNLKKWLSSKLRIKLRDSECLYSPPFITEEFKSGMLLARIAEALEPGRTSQIKGLRENPKHKAGRVANCKRAIEALIGQFRPSAAAASLSASLRMSHDYIAAGDAKTIVLLLLRVKKLHSH</sequence>
<evidence type="ECO:0000313" key="2">
    <source>
        <dbReference type="EMBL" id="GMH75456.1"/>
    </source>
</evidence>
<dbReference type="Proteomes" id="UP001165085">
    <property type="component" value="Unassembled WGS sequence"/>
</dbReference>
<gene>
    <name evidence="2" type="ORF">TrST_g13076</name>
</gene>
<name>A0A9W7AM44_9STRA</name>
<feature type="region of interest" description="Disordered" evidence="1">
    <location>
        <begin position="612"/>
        <end position="731"/>
    </location>
</feature>
<reference evidence="3" key="1">
    <citation type="journal article" date="2023" name="Commun. Biol.">
        <title>Genome analysis of Parmales, the sister group of diatoms, reveals the evolutionary specialization of diatoms from phago-mixotrophs to photoautotrophs.</title>
        <authorList>
            <person name="Ban H."/>
            <person name="Sato S."/>
            <person name="Yoshikawa S."/>
            <person name="Yamada K."/>
            <person name="Nakamura Y."/>
            <person name="Ichinomiya M."/>
            <person name="Sato N."/>
            <person name="Blanc-Mathieu R."/>
            <person name="Endo H."/>
            <person name="Kuwata A."/>
            <person name="Ogata H."/>
        </authorList>
    </citation>
    <scope>NUCLEOTIDE SEQUENCE [LARGE SCALE GENOMIC DNA]</scope>
    <source>
        <strain evidence="3">NIES 3701</strain>
    </source>
</reference>
<comment type="caution">
    <text evidence="2">The sequence shown here is derived from an EMBL/GenBank/DDBJ whole genome shotgun (WGS) entry which is preliminary data.</text>
</comment>
<feature type="region of interest" description="Disordered" evidence="1">
    <location>
        <begin position="130"/>
        <end position="189"/>
    </location>
</feature>
<feature type="region of interest" description="Disordered" evidence="1">
    <location>
        <begin position="214"/>
        <end position="267"/>
    </location>
</feature>
<dbReference type="EMBL" id="BRXY01000190">
    <property type="protein sequence ID" value="GMH75456.1"/>
    <property type="molecule type" value="Genomic_DNA"/>
</dbReference>
<feature type="compositionally biased region" description="Basic and acidic residues" evidence="1">
    <location>
        <begin position="130"/>
        <end position="155"/>
    </location>
</feature>
<evidence type="ECO:0000256" key="1">
    <source>
        <dbReference type="SAM" id="MobiDB-lite"/>
    </source>
</evidence>
<feature type="compositionally biased region" description="Low complexity" evidence="1">
    <location>
        <begin position="643"/>
        <end position="655"/>
    </location>
</feature>
<evidence type="ECO:0000313" key="3">
    <source>
        <dbReference type="Proteomes" id="UP001165085"/>
    </source>
</evidence>